<evidence type="ECO:0000313" key="9">
    <source>
        <dbReference type="Proteomes" id="UP001139534"/>
    </source>
</evidence>
<feature type="domain" description="Xylulose 5-phosphate/Fructose 6-phosphate phosphoketolase C-terminal" evidence="6">
    <location>
        <begin position="591"/>
        <end position="790"/>
    </location>
</feature>
<sequence length="794" mass="89533">MAFTMTQVDYSSKTYLAKLDAYWRATNYISVGQLYLKDNPLLLEPLKDSDVKVKPIGHWGTIPGQNFIYAHLNRVICKYDLDMFYVEGPGHGGQVMVSNSYLDGSYTEIYPEITQDLQGMKKLFKQFSFPGGIASHAAPETPGSIHEGGELGYSLSHGAGAILDHPNLISAVVVGDGEAETGPLAASWFSNRFINPITDGAVLPILHLNGFKISNPTILSRQTNEEMTAYFKGMGWEPIFVEGEDPEFMHPAMAKALDTIVEKIQAIQKHARETGDATRPVWPMLVFRSPKGWTGPKEWGGVPNENSFRAHQVPIPVDQKNMQHAPALLEWMKSYRPEELFYENGRLRDELAEILPKGNRRMGKNPVTDAGRLVKDLRLPNFRDYALDNSVPGKVVAQDMAVLGKYVAEVVQLNETNKNFRIFGPDETMSNRLGPVFDVTKRQWLDAVKEPNDEFLASYGRVIDSQLSEHQAEGLLEGYVLTGRHGFFASYEAFLRVVDSMITQHFKWLRKATDHGWRGKIPSLNVVATSTVFQQDHNGYTHQDPGLLGHLADKKPEFIREYLPADANTLLAVFDTILNDRQKINLIVSSKHPRPQWFTADEAAELVEKGLKVIDWASTDKGGEPDIVFASSGTEPTMESLAAISILHEKLPDLKIRYINVVDLLKLRSQKLDPRGLSDAEFDAFFTKDKPVVFAFHGYEGLIKDLFFDRHNHNLHVHGYRENGDITTPFDMRVVNQMDRFDLVKEAVLNLPNAEQYASIADEMDAMVKKHHAYIREEGIDLPEVENWVWKPLK</sequence>
<evidence type="ECO:0000256" key="1">
    <source>
        <dbReference type="ARBA" id="ARBA00001964"/>
    </source>
</evidence>
<dbReference type="CDD" id="cd02011">
    <property type="entry name" value="TPP_PK"/>
    <property type="match status" value="1"/>
</dbReference>
<organism evidence="8 9">
    <name type="scientific">Paenibacillus mellifer</name>
    <dbReference type="NCBI Taxonomy" id="2937794"/>
    <lineage>
        <taxon>Bacteria</taxon>
        <taxon>Bacillati</taxon>
        <taxon>Bacillota</taxon>
        <taxon>Bacilli</taxon>
        <taxon>Bacillales</taxon>
        <taxon>Paenibacillaceae</taxon>
        <taxon>Paenibacillus</taxon>
    </lineage>
</organism>
<feature type="domain" description="Xylulose 5-phosphate/Fructose 6-phosphate phosphoketolase N-terminal" evidence="7">
    <location>
        <begin position="12"/>
        <end position="372"/>
    </location>
</feature>
<dbReference type="PROSITE" id="PS60002">
    <property type="entry name" value="PHOSPHOKETOLASE_1"/>
    <property type="match status" value="1"/>
</dbReference>
<dbReference type="Pfam" id="PF03894">
    <property type="entry name" value="XFP"/>
    <property type="match status" value="1"/>
</dbReference>
<dbReference type="NCBIfam" id="NF003619">
    <property type="entry name" value="PRK05261.1-4"/>
    <property type="match status" value="1"/>
</dbReference>
<dbReference type="GO" id="GO:0005975">
    <property type="term" value="P:carbohydrate metabolic process"/>
    <property type="evidence" value="ECO:0007669"/>
    <property type="project" value="InterPro"/>
</dbReference>
<dbReference type="InterPro" id="IPR018969">
    <property type="entry name" value="Xul5P/Fru6P_PKetolase_C"/>
</dbReference>
<dbReference type="InterPro" id="IPR019789">
    <property type="entry name" value="Xul5P/Fru6P_PKetolase_ThDP_BS"/>
</dbReference>
<evidence type="ECO:0000259" key="7">
    <source>
        <dbReference type="Pfam" id="PF09364"/>
    </source>
</evidence>
<dbReference type="HAMAP" id="MF_01403">
    <property type="entry name" value="Phosphoketolase"/>
    <property type="match status" value="1"/>
</dbReference>
<dbReference type="GO" id="GO:0016832">
    <property type="term" value="F:aldehyde-lyase activity"/>
    <property type="evidence" value="ECO:0007669"/>
    <property type="project" value="UniProtKB-UniRule"/>
</dbReference>
<dbReference type="NCBIfam" id="NF003618">
    <property type="entry name" value="PRK05261.1-3"/>
    <property type="match status" value="1"/>
</dbReference>
<proteinExistence type="inferred from homology"/>
<keyword evidence="3 5" id="KW-0786">Thiamine pyrophosphate</keyword>
<reference evidence="8" key="1">
    <citation type="submission" date="2022-04" db="EMBL/GenBank/DDBJ databases">
        <authorList>
            <person name="Seo M.-J."/>
        </authorList>
    </citation>
    <scope>NUCLEOTIDE SEQUENCE</scope>
    <source>
        <strain evidence="8">MBLB2552</strain>
    </source>
</reference>
<evidence type="ECO:0000256" key="4">
    <source>
        <dbReference type="ARBA" id="ARBA00023239"/>
    </source>
</evidence>
<keyword evidence="4 5" id="KW-0456">Lyase</keyword>
<dbReference type="Pfam" id="PF09364">
    <property type="entry name" value="XFP_N"/>
    <property type="match status" value="1"/>
</dbReference>
<dbReference type="InterPro" id="IPR019790">
    <property type="entry name" value="Xul5P/Fru6P_PKetolase_CS"/>
</dbReference>
<dbReference type="Pfam" id="PF09363">
    <property type="entry name" value="XFP_C"/>
    <property type="match status" value="1"/>
</dbReference>
<protein>
    <recommendedName>
        <fullName evidence="5">Probable phosphoketolase</fullName>
        <ecNumber evidence="5">4.1.2.-</ecNumber>
    </recommendedName>
</protein>
<dbReference type="Gene3D" id="3.40.50.970">
    <property type="match status" value="2"/>
</dbReference>
<dbReference type="Proteomes" id="UP001139534">
    <property type="component" value="Unassembled WGS sequence"/>
</dbReference>
<dbReference type="SUPFAM" id="SSF52518">
    <property type="entry name" value="Thiamin diphosphate-binding fold (THDP-binding)"/>
    <property type="match status" value="2"/>
</dbReference>
<gene>
    <name evidence="8" type="ORF">M0651_05250</name>
</gene>
<dbReference type="PANTHER" id="PTHR31273:SF0">
    <property type="entry name" value="PHOSPHOKETOLASE-RELATED"/>
    <property type="match status" value="1"/>
</dbReference>
<comment type="caution">
    <text evidence="8">The sequence shown here is derived from an EMBL/GenBank/DDBJ whole genome shotgun (WGS) entry which is preliminary data.</text>
</comment>
<dbReference type="RefSeq" id="WP_248550791.1">
    <property type="nucleotide sequence ID" value="NZ_JALPRK010000003.1"/>
</dbReference>
<accession>A0A9X1XV25</accession>
<dbReference type="EMBL" id="JALPRK010000003">
    <property type="protein sequence ID" value="MCK8486580.1"/>
    <property type="molecule type" value="Genomic_DNA"/>
</dbReference>
<dbReference type="InterPro" id="IPR018970">
    <property type="entry name" value="Xul5P/Fru6P_PKetolase_N"/>
</dbReference>
<evidence type="ECO:0000256" key="2">
    <source>
        <dbReference type="ARBA" id="ARBA00005623"/>
    </source>
</evidence>
<evidence type="ECO:0000259" key="6">
    <source>
        <dbReference type="Pfam" id="PF09363"/>
    </source>
</evidence>
<dbReference type="InterPro" id="IPR009014">
    <property type="entry name" value="Transketo_C/PFOR_II"/>
</dbReference>
<keyword evidence="9" id="KW-1185">Reference proteome</keyword>
<evidence type="ECO:0000256" key="5">
    <source>
        <dbReference type="HAMAP-Rule" id="MF_01403"/>
    </source>
</evidence>
<dbReference type="PROSITE" id="PS60003">
    <property type="entry name" value="PHOSPHOKETOLASE_2"/>
    <property type="match status" value="1"/>
</dbReference>
<comment type="cofactor">
    <cofactor evidence="1 5">
        <name>thiamine diphosphate</name>
        <dbReference type="ChEBI" id="CHEBI:58937"/>
    </cofactor>
</comment>
<dbReference type="AlphaFoldDB" id="A0A9X1XV25"/>
<dbReference type="PANTHER" id="PTHR31273">
    <property type="entry name" value="PHOSPHOKETOLASE-RELATED"/>
    <property type="match status" value="1"/>
</dbReference>
<evidence type="ECO:0000256" key="3">
    <source>
        <dbReference type="ARBA" id="ARBA00023052"/>
    </source>
</evidence>
<dbReference type="InterPro" id="IPR029061">
    <property type="entry name" value="THDP-binding"/>
</dbReference>
<dbReference type="InterPro" id="IPR005593">
    <property type="entry name" value="Xul5P/Fru6P_PKetolase"/>
</dbReference>
<dbReference type="EC" id="4.1.2.-" evidence="5"/>
<comment type="similarity">
    <text evidence="2 5">Belongs to the XFP family.</text>
</comment>
<name>A0A9X1XV25_9BACL</name>
<dbReference type="InterPro" id="IPR023962">
    <property type="entry name" value="Phosphoketolase"/>
</dbReference>
<evidence type="ECO:0000313" key="8">
    <source>
        <dbReference type="EMBL" id="MCK8486580.1"/>
    </source>
</evidence>
<dbReference type="Gene3D" id="3.40.50.920">
    <property type="match status" value="1"/>
</dbReference>
<dbReference type="PIRSF" id="PIRSF017245">
    <property type="entry name" value="Phosphoketolase"/>
    <property type="match status" value="1"/>
</dbReference>